<dbReference type="InterPro" id="IPR006748">
    <property type="entry name" value="NH2Glyco/OHUrea_AB-resist_kin"/>
</dbReference>
<evidence type="ECO:0000313" key="1">
    <source>
        <dbReference type="EMBL" id="MBR7838648.1"/>
    </source>
</evidence>
<gene>
    <name evidence="1" type="ORF">KDL01_35600</name>
</gene>
<sequence length="321" mass="34370">MEQDLELDRLGLAFGGSVSVDGRAWLERLPGLVASLRADWGLRRIGRPYAGGSGAWVAPVELDSGERAVLKVGFPHREARAEAYGLRRWGGNGAVRLLRQDAERTAYLLELCEPGTKLVDASELGAEARLRIGAGLLRRLWLPVETVDAGETDAPPSPESVGEQMGWWADMAEERLALLPAEADAGLVRTCLDLLRTLPASVPASRSVLLHGDFNPGNVLSAAREPWLAIDAKPLAGDPAFDPWPLLEQVDPPFALPRPGAVLTARGALLGDELGVDPLRIFAWGAARRAEAAVAIAADEPDECLRILAEQTRTLADLAGL</sequence>
<reference evidence="1" key="1">
    <citation type="submission" date="2021-04" db="EMBL/GenBank/DDBJ databases">
        <title>Genome based classification of Actinospica acidithermotolerans sp. nov., an actinobacterium isolated from an Indonesian hot spring.</title>
        <authorList>
            <person name="Kusuma A.B."/>
            <person name="Putra K.E."/>
            <person name="Nafisah S."/>
            <person name="Loh J."/>
            <person name="Nouioui I."/>
            <person name="Goodfellow M."/>
        </authorList>
    </citation>
    <scope>NUCLEOTIDE SEQUENCE</scope>
    <source>
        <strain evidence="1">CSCA 57</strain>
    </source>
</reference>
<dbReference type="AlphaFoldDB" id="A0A941IV67"/>
<dbReference type="RefSeq" id="WP_212533101.1">
    <property type="nucleotide sequence ID" value="NZ_JAGSOG010000312.1"/>
</dbReference>
<dbReference type="Pfam" id="PF04655">
    <property type="entry name" value="APH_6_hur"/>
    <property type="match status" value="1"/>
</dbReference>
<comment type="caution">
    <text evidence="1">The sequence shown here is derived from an EMBL/GenBank/DDBJ whole genome shotgun (WGS) entry which is preliminary data.</text>
</comment>
<name>A0A941IV67_9ACTN</name>
<keyword evidence="2" id="KW-1185">Reference proteome</keyword>
<proteinExistence type="predicted"/>
<organism evidence="1 2">
    <name type="scientific">Actinospica durhamensis</name>
    <dbReference type="NCBI Taxonomy" id="1508375"/>
    <lineage>
        <taxon>Bacteria</taxon>
        <taxon>Bacillati</taxon>
        <taxon>Actinomycetota</taxon>
        <taxon>Actinomycetes</taxon>
        <taxon>Catenulisporales</taxon>
        <taxon>Actinospicaceae</taxon>
        <taxon>Actinospica</taxon>
    </lineage>
</organism>
<dbReference type="InterPro" id="IPR011009">
    <property type="entry name" value="Kinase-like_dom_sf"/>
</dbReference>
<evidence type="ECO:0000313" key="2">
    <source>
        <dbReference type="Proteomes" id="UP000675781"/>
    </source>
</evidence>
<accession>A0A941IV67</accession>
<protein>
    <submittedName>
        <fullName evidence="1">Phosphotransferase</fullName>
    </submittedName>
</protein>
<dbReference type="GO" id="GO:0019748">
    <property type="term" value="P:secondary metabolic process"/>
    <property type="evidence" value="ECO:0007669"/>
    <property type="project" value="InterPro"/>
</dbReference>
<dbReference type="GO" id="GO:0016773">
    <property type="term" value="F:phosphotransferase activity, alcohol group as acceptor"/>
    <property type="evidence" value="ECO:0007669"/>
    <property type="project" value="InterPro"/>
</dbReference>
<dbReference type="Gene3D" id="3.90.1200.10">
    <property type="match status" value="1"/>
</dbReference>
<dbReference type="SUPFAM" id="SSF56112">
    <property type="entry name" value="Protein kinase-like (PK-like)"/>
    <property type="match status" value="1"/>
</dbReference>
<dbReference type="EMBL" id="JAGSOG010000312">
    <property type="protein sequence ID" value="MBR7838648.1"/>
    <property type="molecule type" value="Genomic_DNA"/>
</dbReference>
<dbReference type="Proteomes" id="UP000675781">
    <property type="component" value="Unassembled WGS sequence"/>
</dbReference>